<gene>
    <name evidence="4" type="ORF">METZ01_LOCUS306659</name>
</gene>
<dbReference type="InterPro" id="IPR006140">
    <property type="entry name" value="D-isomer_DH_NAD-bd"/>
</dbReference>
<name>A0A382N093_9ZZZZ</name>
<keyword evidence="1" id="KW-0560">Oxidoreductase</keyword>
<dbReference type="Gene3D" id="3.40.50.720">
    <property type="entry name" value="NAD(P)-binding Rossmann-like Domain"/>
    <property type="match status" value="2"/>
</dbReference>
<dbReference type="InterPro" id="IPR036291">
    <property type="entry name" value="NAD(P)-bd_dom_sf"/>
</dbReference>
<evidence type="ECO:0000256" key="1">
    <source>
        <dbReference type="ARBA" id="ARBA00023002"/>
    </source>
</evidence>
<evidence type="ECO:0000259" key="3">
    <source>
        <dbReference type="Pfam" id="PF02826"/>
    </source>
</evidence>
<accession>A0A382N093</accession>
<dbReference type="GO" id="GO:0016491">
    <property type="term" value="F:oxidoreductase activity"/>
    <property type="evidence" value="ECO:0007669"/>
    <property type="project" value="UniProtKB-KW"/>
</dbReference>
<dbReference type="Pfam" id="PF02826">
    <property type="entry name" value="2-Hacid_dh_C"/>
    <property type="match status" value="1"/>
</dbReference>
<feature type="domain" description="D-isomer specific 2-hydroxyacid dehydrogenase NAD-binding" evidence="3">
    <location>
        <begin position="140"/>
        <end position="250"/>
    </location>
</feature>
<dbReference type="PANTHER" id="PTHR43333:SF1">
    <property type="entry name" value="D-ISOMER SPECIFIC 2-HYDROXYACID DEHYDROGENASE NAD-BINDING DOMAIN-CONTAINING PROTEIN"/>
    <property type="match status" value="1"/>
</dbReference>
<dbReference type="AlphaFoldDB" id="A0A382N093"/>
<keyword evidence="2" id="KW-0520">NAD</keyword>
<feature type="non-terminal residue" evidence="4">
    <location>
        <position position="251"/>
    </location>
</feature>
<reference evidence="4" key="1">
    <citation type="submission" date="2018-05" db="EMBL/GenBank/DDBJ databases">
        <authorList>
            <person name="Lanie J.A."/>
            <person name="Ng W.-L."/>
            <person name="Kazmierczak K.M."/>
            <person name="Andrzejewski T.M."/>
            <person name="Davidsen T.M."/>
            <person name="Wayne K.J."/>
            <person name="Tettelin H."/>
            <person name="Glass J.I."/>
            <person name="Rusch D."/>
            <person name="Podicherti R."/>
            <person name="Tsui H.-C.T."/>
            <person name="Winkler M.E."/>
        </authorList>
    </citation>
    <scope>NUCLEOTIDE SEQUENCE</scope>
</reference>
<dbReference type="PANTHER" id="PTHR43333">
    <property type="entry name" value="2-HACID_DH_C DOMAIN-CONTAINING PROTEIN"/>
    <property type="match status" value="1"/>
</dbReference>
<evidence type="ECO:0000313" key="4">
    <source>
        <dbReference type="EMBL" id="SVC53805.1"/>
    </source>
</evidence>
<protein>
    <recommendedName>
        <fullName evidence="3">D-isomer specific 2-hydroxyacid dehydrogenase NAD-binding domain-containing protein</fullName>
    </recommendedName>
</protein>
<evidence type="ECO:0000256" key="2">
    <source>
        <dbReference type="ARBA" id="ARBA00023027"/>
    </source>
</evidence>
<dbReference type="SUPFAM" id="SSF51735">
    <property type="entry name" value="NAD(P)-binding Rossmann-fold domains"/>
    <property type="match status" value="1"/>
</dbReference>
<organism evidence="4">
    <name type="scientific">marine metagenome</name>
    <dbReference type="NCBI Taxonomy" id="408172"/>
    <lineage>
        <taxon>unclassified sequences</taxon>
        <taxon>metagenomes</taxon>
        <taxon>ecological metagenomes</taxon>
    </lineage>
</organism>
<dbReference type="EMBL" id="UINC01096703">
    <property type="protein sequence ID" value="SVC53805.1"/>
    <property type="molecule type" value="Genomic_DNA"/>
</dbReference>
<proteinExistence type="predicted"/>
<sequence length="251" mass="28237">MKKNAELVTIFITTPLERSHVNRIRCVCPERVTVLYNPELLPPTRYTCDHNGIDGFILNPEQEDRWKEHLNSADILWNFPPDARDGTRGLDFAPNVKWIQATSSGIGKRIEELNLNDSDILITNSRGIHAGPLSEFVFLVLLSHVKQLLRMQEDQKERHWERFCSNELAGQTLALIGMGELGRKIASIGRVFDMKVVALASPESHKTAQELGIDRLFPHNQMYAMLGEADALVLAVPHTPETHGMIDGNAL</sequence>
<dbReference type="GO" id="GO:0051287">
    <property type="term" value="F:NAD binding"/>
    <property type="evidence" value="ECO:0007669"/>
    <property type="project" value="InterPro"/>
</dbReference>